<reference evidence="4 5" key="1">
    <citation type="submission" date="2019-06" db="EMBL/GenBank/DDBJ databases">
        <title>Sequencing the genomes of 1000 actinobacteria strains.</title>
        <authorList>
            <person name="Klenk H.-P."/>
        </authorList>
    </citation>
    <scope>NUCLEOTIDE SEQUENCE [LARGE SCALE GENOMIC DNA]</scope>
    <source>
        <strain evidence="4 5">DSM 45511</strain>
    </source>
</reference>
<dbReference type="Pfam" id="PF00436">
    <property type="entry name" value="SSB"/>
    <property type="match status" value="1"/>
</dbReference>
<dbReference type="InterPro" id="IPR012340">
    <property type="entry name" value="NA-bd_OB-fold"/>
</dbReference>
<feature type="compositionally biased region" description="Low complexity" evidence="3">
    <location>
        <begin position="220"/>
        <end position="234"/>
    </location>
</feature>
<keyword evidence="5" id="KW-1185">Reference proteome</keyword>
<accession>A0A543FVV9</accession>
<feature type="region of interest" description="Disordered" evidence="3">
    <location>
        <begin position="1"/>
        <end position="32"/>
    </location>
</feature>
<feature type="region of interest" description="Disordered" evidence="3">
    <location>
        <begin position="178"/>
        <end position="264"/>
    </location>
</feature>
<dbReference type="InterPro" id="IPR000424">
    <property type="entry name" value="Primosome_PriB/ssb"/>
</dbReference>
<feature type="compositionally biased region" description="Basic and acidic residues" evidence="3">
    <location>
        <begin position="8"/>
        <end position="20"/>
    </location>
</feature>
<dbReference type="EMBL" id="VFPH01000002">
    <property type="protein sequence ID" value="TQM37963.1"/>
    <property type="molecule type" value="Genomic_DNA"/>
</dbReference>
<evidence type="ECO:0000256" key="1">
    <source>
        <dbReference type="ARBA" id="ARBA00023125"/>
    </source>
</evidence>
<name>A0A543FVV9_9PSEU</name>
<comment type="caution">
    <text evidence="4">The sequence shown here is derived from an EMBL/GenBank/DDBJ whole genome shotgun (WGS) entry which is preliminary data.</text>
</comment>
<dbReference type="CDD" id="cd04496">
    <property type="entry name" value="SSB_OBF"/>
    <property type="match status" value="1"/>
</dbReference>
<dbReference type="AlphaFoldDB" id="A0A543FVV9"/>
<feature type="compositionally biased region" description="Polar residues" evidence="3">
    <location>
        <begin position="236"/>
        <end position="247"/>
    </location>
</feature>
<protein>
    <submittedName>
        <fullName evidence="4">Single-stranded DNA-binding protein</fullName>
    </submittedName>
</protein>
<gene>
    <name evidence="4" type="ORF">FB388_5182</name>
</gene>
<dbReference type="Gene3D" id="2.40.50.140">
    <property type="entry name" value="Nucleic acid-binding proteins"/>
    <property type="match status" value="1"/>
</dbReference>
<dbReference type="Proteomes" id="UP000319818">
    <property type="component" value="Unassembled WGS sequence"/>
</dbReference>
<dbReference type="PROSITE" id="PS50935">
    <property type="entry name" value="SSB"/>
    <property type="match status" value="1"/>
</dbReference>
<dbReference type="GO" id="GO:0003697">
    <property type="term" value="F:single-stranded DNA binding"/>
    <property type="evidence" value="ECO:0007669"/>
    <property type="project" value="InterPro"/>
</dbReference>
<organism evidence="4 5">
    <name type="scientific">Pseudonocardia cypriaca</name>
    <dbReference type="NCBI Taxonomy" id="882449"/>
    <lineage>
        <taxon>Bacteria</taxon>
        <taxon>Bacillati</taxon>
        <taxon>Actinomycetota</taxon>
        <taxon>Actinomycetes</taxon>
        <taxon>Pseudonocardiales</taxon>
        <taxon>Pseudonocardiaceae</taxon>
        <taxon>Pseudonocardia</taxon>
    </lineage>
</organism>
<sequence>MFFSSLARDTDKTCRADRSCPPRTSAIHSSDAGLVSSPRITHARRGWPDGSPDTRARSATMNAIQVTVPGRIATKPERLSSKNGVGARFRIASTERFFNRAAAEWSEADPVYLTVTCWRQLAENVLLSLRVGDPVIVHGKLVNPSFERDGRVERRLEISAGAVGPDLRWSTAVVTRSRAAAADAPPGTGGPSGAPTGPSGEPQRPGSGVSGGAEGDPRPRVLAGEAAVGARRGGTTIVTWRSSSTACKGSARPMATRSSSTTSL</sequence>
<dbReference type="SUPFAM" id="SSF50249">
    <property type="entry name" value="Nucleic acid-binding proteins"/>
    <property type="match status" value="1"/>
</dbReference>
<proteinExistence type="predicted"/>
<evidence type="ECO:0000313" key="4">
    <source>
        <dbReference type="EMBL" id="TQM37963.1"/>
    </source>
</evidence>
<evidence type="ECO:0000256" key="3">
    <source>
        <dbReference type="SAM" id="MobiDB-lite"/>
    </source>
</evidence>
<evidence type="ECO:0000256" key="2">
    <source>
        <dbReference type="PROSITE-ProRule" id="PRU00252"/>
    </source>
</evidence>
<evidence type="ECO:0000313" key="5">
    <source>
        <dbReference type="Proteomes" id="UP000319818"/>
    </source>
</evidence>
<feature type="compositionally biased region" description="Low complexity" evidence="3">
    <location>
        <begin position="193"/>
        <end position="202"/>
    </location>
</feature>
<keyword evidence="1 2" id="KW-0238">DNA-binding</keyword>